<proteinExistence type="predicted"/>
<dbReference type="OrthoDB" id="7631247at2"/>
<accession>A0A059FW63</accession>
<dbReference type="AlphaFoldDB" id="A0A059FW63"/>
<keyword evidence="2" id="KW-1185">Reference proteome</keyword>
<organism evidence="1 2">
    <name type="scientific">Hyphomonas hirschiana VP5</name>
    <dbReference type="NCBI Taxonomy" id="1280951"/>
    <lineage>
        <taxon>Bacteria</taxon>
        <taxon>Pseudomonadati</taxon>
        <taxon>Pseudomonadota</taxon>
        <taxon>Alphaproteobacteria</taxon>
        <taxon>Hyphomonadales</taxon>
        <taxon>Hyphomonadaceae</taxon>
        <taxon>Hyphomonas</taxon>
    </lineage>
</organism>
<dbReference type="Proteomes" id="UP000025061">
    <property type="component" value="Unassembled WGS sequence"/>
</dbReference>
<gene>
    <name evidence="1" type="ORF">HHI_08633</name>
</gene>
<evidence type="ECO:0000313" key="2">
    <source>
        <dbReference type="Proteomes" id="UP000025061"/>
    </source>
</evidence>
<sequence length="192" mass="21019">MRDKLFFPLAALLTVLMVFLAIQPGIGRLPTGAVAGDGLNYNRIVIEGPYLNKVISGGDARAQLIREDGTYYLYIEAAFEALVPAPELGPHFRLAPDIEVQFAAQTVRVTASVRPADSRGAEQVEMNYSTGRAGDSGWQVRDLQPGFSEVSFEYDVPALESDQGVDYLGIRPVVPDKSRALIVERIVLERLP</sequence>
<comment type="caution">
    <text evidence="1">The sequence shown here is derived from an EMBL/GenBank/DDBJ whole genome shotgun (WGS) entry which is preliminary data.</text>
</comment>
<evidence type="ECO:0000313" key="1">
    <source>
        <dbReference type="EMBL" id="KCZ94847.1"/>
    </source>
</evidence>
<reference evidence="1 2" key="1">
    <citation type="submission" date="2013-04" db="EMBL/GenBank/DDBJ databases">
        <title>Hyphomonas hirschiana VP5 Genome Sequencing.</title>
        <authorList>
            <person name="Lai Q."/>
            <person name="Shao Z."/>
        </authorList>
    </citation>
    <scope>NUCLEOTIDE SEQUENCE [LARGE SCALE GENOMIC DNA]</scope>
    <source>
        <strain evidence="1 2">VP5</strain>
    </source>
</reference>
<name>A0A059FW63_9PROT</name>
<dbReference type="PATRIC" id="fig|1280951.3.peg.1742"/>
<protein>
    <submittedName>
        <fullName evidence="1">Uncharacterized protein</fullName>
    </submittedName>
</protein>
<dbReference type="EMBL" id="ARYI01000006">
    <property type="protein sequence ID" value="KCZ94847.1"/>
    <property type="molecule type" value="Genomic_DNA"/>
</dbReference>
<dbReference type="RefSeq" id="WP_011645067.1">
    <property type="nucleotide sequence ID" value="NZ_ARYI01000006.1"/>
</dbReference>